<evidence type="ECO:0000313" key="2">
    <source>
        <dbReference type="EMBL" id="KAK4184802.1"/>
    </source>
</evidence>
<dbReference type="Proteomes" id="UP001302126">
    <property type="component" value="Unassembled WGS sequence"/>
</dbReference>
<protein>
    <submittedName>
        <fullName evidence="2">Uncharacterized protein</fullName>
    </submittedName>
</protein>
<feature type="region of interest" description="Disordered" evidence="1">
    <location>
        <begin position="108"/>
        <end position="160"/>
    </location>
</feature>
<sequence length="160" mass="18663">MSWNEKFKEPQRYPHREPHRPRYILIIMTNTMNFEHCYAPFIDMFQQADTIVMKRIVLARTRVEYLHREIQAGLASSETGSVRYQWYNTILYALCVRIAAAIYNGMNRRDSNENDEDQNGEGGNDDEDDTCSQQEKDKENTGNDGLASEEQGHAENLDHE</sequence>
<feature type="compositionally biased region" description="Basic and acidic residues" evidence="1">
    <location>
        <begin position="150"/>
        <end position="160"/>
    </location>
</feature>
<reference evidence="2" key="2">
    <citation type="submission" date="2023-05" db="EMBL/GenBank/DDBJ databases">
        <authorList>
            <consortium name="Lawrence Berkeley National Laboratory"/>
            <person name="Steindorff A."/>
            <person name="Hensen N."/>
            <person name="Bonometti L."/>
            <person name="Westerberg I."/>
            <person name="Brannstrom I.O."/>
            <person name="Guillou S."/>
            <person name="Cros-Aarteil S."/>
            <person name="Calhoun S."/>
            <person name="Haridas S."/>
            <person name="Kuo A."/>
            <person name="Mondo S."/>
            <person name="Pangilinan J."/>
            <person name="Riley R."/>
            <person name="Labutti K."/>
            <person name="Andreopoulos B."/>
            <person name="Lipzen A."/>
            <person name="Chen C."/>
            <person name="Yanf M."/>
            <person name="Daum C."/>
            <person name="Ng V."/>
            <person name="Clum A."/>
            <person name="Ohm R."/>
            <person name="Martin F."/>
            <person name="Silar P."/>
            <person name="Natvig D."/>
            <person name="Lalanne C."/>
            <person name="Gautier V."/>
            <person name="Ament-Velasquez S.L."/>
            <person name="Kruys A."/>
            <person name="Hutchinson M.I."/>
            <person name="Powell A.J."/>
            <person name="Barry K."/>
            <person name="Miller A.N."/>
            <person name="Grigoriev I.V."/>
            <person name="Debuchy R."/>
            <person name="Gladieux P."/>
            <person name="Thoren M.H."/>
            <person name="Johannesson H."/>
        </authorList>
    </citation>
    <scope>NUCLEOTIDE SEQUENCE</scope>
    <source>
        <strain evidence="2">PSN309</strain>
    </source>
</reference>
<comment type="caution">
    <text evidence="2">The sequence shown here is derived from an EMBL/GenBank/DDBJ whole genome shotgun (WGS) entry which is preliminary data.</text>
</comment>
<dbReference type="EMBL" id="MU864473">
    <property type="protein sequence ID" value="KAK4184802.1"/>
    <property type="molecule type" value="Genomic_DNA"/>
</dbReference>
<feature type="compositionally biased region" description="Acidic residues" evidence="1">
    <location>
        <begin position="113"/>
        <end position="130"/>
    </location>
</feature>
<proteinExistence type="predicted"/>
<reference evidence="2" key="1">
    <citation type="journal article" date="2023" name="Mol. Phylogenet. Evol.">
        <title>Genome-scale phylogeny and comparative genomics of the fungal order Sordariales.</title>
        <authorList>
            <person name="Hensen N."/>
            <person name="Bonometti L."/>
            <person name="Westerberg I."/>
            <person name="Brannstrom I.O."/>
            <person name="Guillou S."/>
            <person name="Cros-Aarteil S."/>
            <person name="Calhoun S."/>
            <person name="Haridas S."/>
            <person name="Kuo A."/>
            <person name="Mondo S."/>
            <person name="Pangilinan J."/>
            <person name="Riley R."/>
            <person name="LaButti K."/>
            <person name="Andreopoulos B."/>
            <person name="Lipzen A."/>
            <person name="Chen C."/>
            <person name="Yan M."/>
            <person name="Daum C."/>
            <person name="Ng V."/>
            <person name="Clum A."/>
            <person name="Steindorff A."/>
            <person name="Ohm R.A."/>
            <person name="Martin F."/>
            <person name="Silar P."/>
            <person name="Natvig D.O."/>
            <person name="Lalanne C."/>
            <person name="Gautier V."/>
            <person name="Ament-Velasquez S.L."/>
            <person name="Kruys A."/>
            <person name="Hutchinson M.I."/>
            <person name="Powell A.J."/>
            <person name="Barry K."/>
            <person name="Miller A.N."/>
            <person name="Grigoriev I.V."/>
            <person name="Debuchy R."/>
            <person name="Gladieux P."/>
            <person name="Hiltunen Thoren M."/>
            <person name="Johannesson H."/>
        </authorList>
    </citation>
    <scope>NUCLEOTIDE SEQUENCE</scope>
    <source>
        <strain evidence="2">PSN309</strain>
    </source>
</reference>
<evidence type="ECO:0000313" key="3">
    <source>
        <dbReference type="Proteomes" id="UP001302126"/>
    </source>
</evidence>
<dbReference type="AlphaFoldDB" id="A0AAN6WR00"/>
<keyword evidence="3" id="KW-1185">Reference proteome</keyword>
<organism evidence="2 3">
    <name type="scientific">Podospora australis</name>
    <dbReference type="NCBI Taxonomy" id="1536484"/>
    <lineage>
        <taxon>Eukaryota</taxon>
        <taxon>Fungi</taxon>
        <taxon>Dikarya</taxon>
        <taxon>Ascomycota</taxon>
        <taxon>Pezizomycotina</taxon>
        <taxon>Sordariomycetes</taxon>
        <taxon>Sordariomycetidae</taxon>
        <taxon>Sordariales</taxon>
        <taxon>Podosporaceae</taxon>
        <taxon>Podospora</taxon>
    </lineage>
</organism>
<evidence type="ECO:0000256" key="1">
    <source>
        <dbReference type="SAM" id="MobiDB-lite"/>
    </source>
</evidence>
<gene>
    <name evidence="2" type="ORF">QBC35DRAFT_454882</name>
</gene>
<name>A0AAN6WR00_9PEZI</name>
<accession>A0AAN6WR00</accession>